<organism evidence="1 2">
    <name type="scientific">Saccharopolyspora cebuensis</name>
    <dbReference type="NCBI Taxonomy" id="418759"/>
    <lineage>
        <taxon>Bacteria</taxon>
        <taxon>Bacillati</taxon>
        <taxon>Actinomycetota</taxon>
        <taxon>Actinomycetes</taxon>
        <taxon>Pseudonocardiales</taxon>
        <taxon>Pseudonocardiaceae</taxon>
        <taxon>Saccharopolyspora</taxon>
    </lineage>
</organism>
<name>A0ABV4CCV1_9PSEU</name>
<accession>A0ABV4CCV1</accession>
<protein>
    <submittedName>
        <fullName evidence="1">3-methyladenine DNA glycosylase</fullName>
    </submittedName>
</protein>
<proteinExistence type="predicted"/>
<dbReference type="Proteomes" id="UP001564626">
    <property type="component" value="Unassembled WGS sequence"/>
</dbReference>
<gene>
    <name evidence="1" type="ORF">AB8O55_05860</name>
</gene>
<sequence length="304" mass="34545">MDVLPEAEWRARRDAHLDRVREWTVPYRARRQRDEPHPVLDFMWNYYSVRPSVLERWQPPVGIALAGGDEFLARREFTTTPRGVALAPEALTAKRRTVVRSILRLLAATASRAPRLHCFGLHEWAMVYRSTPLDVRHSAVPLRLGHAGTDAVVESMPIRCTHHDAFRFFTEDARPLNAHQPRRSDQVELEQPGCLHANMDLFKWSFKLAPFVPAELVADCFAFALRIREVDMRASPYDLRAYGYEPIPVEESAGRTDYARRQRAFAEEGAELRGRLLDAGRSVLRWAGEPLDAEPTAAGSARGG</sequence>
<dbReference type="EMBL" id="JBGEHV010000007">
    <property type="protein sequence ID" value="MEY8038915.1"/>
    <property type="molecule type" value="Genomic_DNA"/>
</dbReference>
<evidence type="ECO:0000313" key="2">
    <source>
        <dbReference type="Proteomes" id="UP001564626"/>
    </source>
</evidence>
<comment type="caution">
    <text evidence="1">The sequence shown here is derived from an EMBL/GenBank/DDBJ whole genome shotgun (WGS) entry which is preliminary data.</text>
</comment>
<dbReference type="RefSeq" id="WP_345366520.1">
    <property type="nucleotide sequence ID" value="NZ_BAABII010000016.1"/>
</dbReference>
<keyword evidence="2" id="KW-1185">Reference proteome</keyword>
<evidence type="ECO:0000313" key="1">
    <source>
        <dbReference type="EMBL" id="MEY8038915.1"/>
    </source>
</evidence>
<reference evidence="1 2" key="1">
    <citation type="submission" date="2024-08" db="EMBL/GenBank/DDBJ databases">
        <title>Genome mining of Saccharopolyspora cebuensis PGLac3 from Nigerian medicinal plant.</title>
        <authorList>
            <person name="Ezeobiora C.E."/>
            <person name="Igbokwe N.H."/>
            <person name="Amin D.H."/>
            <person name="Mendie U.E."/>
        </authorList>
    </citation>
    <scope>NUCLEOTIDE SEQUENCE [LARGE SCALE GENOMIC DNA]</scope>
    <source>
        <strain evidence="1 2">PGLac3</strain>
    </source>
</reference>